<evidence type="ECO:0000313" key="3">
    <source>
        <dbReference type="Proteomes" id="UP000642748"/>
    </source>
</evidence>
<protein>
    <recommendedName>
        <fullName evidence="1">DUF6603 domain-containing protein</fullName>
    </recommendedName>
</protein>
<dbReference type="Proteomes" id="UP000642748">
    <property type="component" value="Unassembled WGS sequence"/>
</dbReference>
<dbReference type="InterPro" id="IPR046538">
    <property type="entry name" value="DUF6603"/>
</dbReference>
<sequence>MRPLTYAVTEDPVGSGVVRLAQECGYDLGPVLTPERAGQFADSVTALHRALCLITFDPAGLLPRLPEALGQVADLYNELAGLDDLLPPSSQLGARLFDYLLATYLERRSPTLYALLALVGLIRETPVPADGDVPAYVRREVHWDQVARLTDPAALFADVYGWGSDTLDAGPLLARLADLLWATGLPARYQPGETAHDDGYLEVGWVLDPDTGDSVLGLRAQTAPRQGDELPGLALVPTAPSTVGYDADLGGGWQLSLTLAAGAEVGYQLTIRPTTGADLETTGGKPTGWDLSAELVVSKSATTDERTILFGSADASRFEVRTVSLRGFAESGSETTDVGVEFTVRGGRLVVAPAEGDAFLRGVLPGGGLFADVEFVLGWSSTAGLYFAGGVGLRATIPLDLPIGPITLVSLTLTVAADTGGQLEATAALTAALSLGPIAASIDRVGITALITTTPPFALASAFKPPDGIGVGLDVGVASGGGYLYIDPDAGSYNGVLDLRLLGIGIGAVVIIDTRAPEVGDWSMFFALFLDLPSLQLGFGFTLLGVGGVAGINRAIDTDALGALVRSGSLDAILFPADPVADAPAIIDEFRSIFPPAQDSYVFGPIVKIGWGTPTLVEADLGVVIQLPDPVVVAVLGTVSAVLPTKDVDLVVLNLDVTGVVDVGAATLAIDASLHDSHVVGYALAGDMALRAGFGDEQSFLMALGGFHPLFDPPANFPDLRRLSLGISAGDELRVDFQCYLALASNSVQFGADFVLDAEVLGFAVHGSCGFDTLVQFSPFEINTSVHFGVSITAVGVDLMGVMLHASIEGPNRWHVIGTATFEILGLPKDIRVDELIGPAESEPKVRAPDLLTDLVTALDADDAWQVVGGDDDAVTFVADSATSAQRAATPDSLIEVRQTLVPLGLALQQFGNAPIGAYSTFDAGSGDGRAAQELRDWFAPGYFLTLSSADKLEGPSFELMRSGLRFGGGDPAAGKSVTVDTGYRSIVLDPELPEADTASGYTAVLDAPAGVPALARTVGGFSATQDVAVDTVATSYRLVDGTGSTLAHSASWAGLFAAARTGTDLHIERETSGVGR</sequence>
<gene>
    <name evidence="2" type="ORF">Raf01_33110</name>
</gene>
<reference evidence="2" key="1">
    <citation type="submission" date="2021-01" db="EMBL/GenBank/DDBJ databases">
        <title>Whole genome shotgun sequence of Rugosimonospora africana NBRC 104875.</title>
        <authorList>
            <person name="Komaki H."/>
            <person name="Tamura T."/>
        </authorList>
    </citation>
    <scope>NUCLEOTIDE SEQUENCE</scope>
    <source>
        <strain evidence="2">NBRC 104875</strain>
    </source>
</reference>
<dbReference type="Pfam" id="PF20248">
    <property type="entry name" value="DUF6603"/>
    <property type="match status" value="1"/>
</dbReference>
<dbReference type="AlphaFoldDB" id="A0A8J3QR94"/>
<comment type="caution">
    <text evidence="2">The sequence shown here is derived from an EMBL/GenBank/DDBJ whole genome shotgun (WGS) entry which is preliminary data.</text>
</comment>
<keyword evidence="3" id="KW-1185">Reference proteome</keyword>
<dbReference type="EMBL" id="BONZ01000031">
    <property type="protein sequence ID" value="GIH15139.1"/>
    <property type="molecule type" value="Genomic_DNA"/>
</dbReference>
<evidence type="ECO:0000313" key="2">
    <source>
        <dbReference type="EMBL" id="GIH15139.1"/>
    </source>
</evidence>
<organism evidence="2 3">
    <name type="scientific">Rugosimonospora africana</name>
    <dbReference type="NCBI Taxonomy" id="556532"/>
    <lineage>
        <taxon>Bacteria</taxon>
        <taxon>Bacillati</taxon>
        <taxon>Actinomycetota</taxon>
        <taxon>Actinomycetes</taxon>
        <taxon>Micromonosporales</taxon>
        <taxon>Micromonosporaceae</taxon>
        <taxon>Rugosimonospora</taxon>
    </lineage>
</organism>
<evidence type="ECO:0000259" key="1">
    <source>
        <dbReference type="Pfam" id="PF20248"/>
    </source>
</evidence>
<accession>A0A8J3QR94</accession>
<name>A0A8J3QR94_9ACTN</name>
<proteinExistence type="predicted"/>
<feature type="domain" description="DUF6603" evidence="1">
    <location>
        <begin position="400"/>
        <end position="950"/>
    </location>
</feature>